<feature type="compositionally biased region" description="Polar residues" evidence="1">
    <location>
        <begin position="1"/>
        <end position="18"/>
    </location>
</feature>
<comment type="caution">
    <text evidence="3">The sequence shown here is derived from an EMBL/GenBank/DDBJ whole genome shotgun (WGS) entry which is preliminary data.</text>
</comment>
<dbReference type="EMBL" id="SPIA01000002">
    <property type="protein sequence ID" value="TFH67814.1"/>
    <property type="molecule type" value="Genomic_DNA"/>
</dbReference>
<dbReference type="GO" id="GO:0008237">
    <property type="term" value="F:metallopeptidase activity"/>
    <property type="evidence" value="ECO:0007669"/>
    <property type="project" value="UniProtKB-KW"/>
</dbReference>
<dbReference type="Pfam" id="PF20773">
    <property type="entry name" value="InhA-like_MAM"/>
    <property type="match status" value="2"/>
</dbReference>
<dbReference type="InterPro" id="IPR024079">
    <property type="entry name" value="MetalloPept_cat_dom_sf"/>
</dbReference>
<proteinExistence type="predicted"/>
<evidence type="ECO:0000259" key="2">
    <source>
        <dbReference type="Pfam" id="PF05547"/>
    </source>
</evidence>
<dbReference type="PANTHER" id="PTHR41775">
    <property type="entry name" value="SECRETED PROTEIN-RELATED"/>
    <property type="match status" value="1"/>
</dbReference>
<dbReference type="Proteomes" id="UP000298133">
    <property type="component" value="Unassembled WGS sequence"/>
</dbReference>
<accession>A0A4Y8UJ36</accession>
<sequence>MIEQPQADQQKNSRSPMNDRSPLTIALHCTLFSIALSSCQLLTGDTASNAASDHPSAAAMVEQLANGQFDQLGHIQIASDQIAPVSASASRPHQLLVLPVAFADADFERYSDASDGVQRNRDYLQQALFGRDRDGAALPGTLPHYYLQQSSGRYHIDGHVLAPVTLNHSLAEFGRPLRNSDGSWRNDSKPSRLVTAAIAAAYAANPDYDWHQHDIWDPTDYDQDGNRDEPDGYIDHLVVVYAGKAQSSCHGLHKLQQRFTADQDEQIFDTLNAAQLECANRIWPHRSAITENLAGGPTLGETQHTRGGVAVTPQLWLYDYNMQSEYTDVSTFIHEFGHSLGLPDLYASRTNNSTASWELMSATTAPEPQALSSWSRMMLGWLQPCVVRPPQFGGATSGSVTQRVMNAPESGQPNCAATMVVLPPKLRQLELGPLGPQQGRLAAYSGQGNDLQRSLSRRFDLRSTTAQSGPLEMRFDTWFDIEADWDYLYVELKDGDGRYKRLLPSDRFDAVAGSVMPAAQGHEGSGSRPGLTGFSGDLDGDGRVESHPACDPRQPRPTAEQQLNDPRPDPCSVPLWVTARFDLAPWRGEIIELRWHYFTDGAAVNDGALIDNIAIPAIDYYEDFESADALAAEHGWQNNGFSLSGGEHTLPVPHYLLLEYRDPYAVFAGGHNYDANLAKPGLLFYPDGEQPQPAFKALSINYRPGLLVWYYNGEYLWSQNEPAQNGPGNGFLLLLDSTPQEFALPGLETQLQRTVDGWRFYEFDAAQQPLLAERYAATACFLRRADYFASELRDHYRQLCGDRPAPAVEALHYRGRPLLYGFTLINELLPGAARQQYKAASSFYDMQPRAGQPFYRLYDRLLRNRHSADAPFALTPFAEGIQHWQLDDNGAVVTERSQPFAAVSQFDGREPQRYLNPKLPYGSAALPSIPFSFKLLPSTELDPPGSVINVQFQWHPE</sequence>
<protein>
    <submittedName>
        <fullName evidence="3">M6 family metalloprotease domain-containing protein</fullName>
    </submittedName>
</protein>
<dbReference type="OrthoDB" id="275270at2"/>
<evidence type="ECO:0000313" key="3">
    <source>
        <dbReference type="EMBL" id="TFH67814.1"/>
    </source>
</evidence>
<dbReference type="NCBIfam" id="TIGR03296">
    <property type="entry name" value="M6dom_TIGR03296"/>
    <property type="match status" value="1"/>
</dbReference>
<evidence type="ECO:0000256" key="1">
    <source>
        <dbReference type="SAM" id="MobiDB-lite"/>
    </source>
</evidence>
<gene>
    <name evidence="3" type="ORF">E3W66_06075</name>
</gene>
<feature type="region of interest" description="Disordered" evidence="1">
    <location>
        <begin position="1"/>
        <end position="20"/>
    </location>
</feature>
<name>A0A4Y8UJ36_9GAMM</name>
<dbReference type="InterPro" id="IPR008757">
    <property type="entry name" value="Peptidase_M6-like_domain"/>
</dbReference>
<dbReference type="SUPFAM" id="SSF55486">
    <property type="entry name" value="Metalloproteases ('zincins'), catalytic domain"/>
    <property type="match status" value="1"/>
</dbReference>
<dbReference type="Gene3D" id="3.40.390.10">
    <property type="entry name" value="Collagenase (Catalytic Domain)"/>
    <property type="match status" value="1"/>
</dbReference>
<dbReference type="PANTHER" id="PTHR41775:SF1">
    <property type="entry name" value="PEPTIDASE M6-LIKE DOMAIN-CONTAINING PROTEIN"/>
    <property type="match status" value="1"/>
</dbReference>
<dbReference type="AlphaFoldDB" id="A0A4Y8UJ36"/>
<keyword evidence="3" id="KW-0378">Hydrolase</keyword>
<organism evidence="3 4">
    <name type="scientific">Gammaproteobacteria bacterium LSUCC0057</name>
    <dbReference type="NCBI Taxonomy" id="2559237"/>
    <lineage>
        <taxon>Bacteria</taxon>
        <taxon>Pseudomonadati</taxon>
        <taxon>Pseudomonadota</taxon>
        <taxon>Gammaproteobacteria</taxon>
        <taxon>Cellvibrionales</taxon>
        <taxon>Porticoccaceae</taxon>
        <taxon>SAR92 clade</taxon>
    </lineage>
</organism>
<feature type="domain" description="Peptidase M6-like" evidence="2">
    <location>
        <begin position="120"/>
        <end position="251"/>
    </location>
</feature>
<dbReference type="Pfam" id="PF05547">
    <property type="entry name" value="Peptidase_M6"/>
    <property type="match status" value="2"/>
</dbReference>
<keyword evidence="4" id="KW-1185">Reference proteome</keyword>
<keyword evidence="3" id="KW-0482">Metalloprotease</keyword>
<feature type="region of interest" description="Disordered" evidence="1">
    <location>
        <begin position="518"/>
        <end position="569"/>
    </location>
</feature>
<dbReference type="GO" id="GO:0006508">
    <property type="term" value="P:proteolysis"/>
    <property type="evidence" value="ECO:0007669"/>
    <property type="project" value="UniProtKB-KW"/>
</dbReference>
<keyword evidence="3" id="KW-0645">Protease</keyword>
<evidence type="ECO:0000313" key="4">
    <source>
        <dbReference type="Proteomes" id="UP000298133"/>
    </source>
</evidence>
<feature type="compositionally biased region" description="Basic and acidic residues" evidence="1">
    <location>
        <begin position="540"/>
        <end position="554"/>
    </location>
</feature>
<feature type="domain" description="Peptidase M6-like" evidence="2">
    <location>
        <begin position="280"/>
        <end position="363"/>
    </location>
</feature>
<reference evidence="3 4" key="1">
    <citation type="submission" date="2019-03" db="EMBL/GenBank/DDBJ databases">
        <title>Draft genome of Gammaproteobacteria bacterium LSUCC0057, a member of the SAR92 clade.</title>
        <authorList>
            <person name="Lanclos V.C."/>
            <person name="Doiron C."/>
            <person name="Henson M.W."/>
            <person name="Thrash J.C."/>
        </authorList>
    </citation>
    <scope>NUCLEOTIDE SEQUENCE [LARGE SCALE GENOMIC DNA]</scope>
    <source>
        <strain evidence="3 4">LSUCC0057</strain>
    </source>
</reference>